<dbReference type="EMBL" id="BK016109">
    <property type="protein sequence ID" value="DAF95574.1"/>
    <property type="molecule type" value="Genomic_DNA"/>
</dbReference>
<proteinExistence type="predicted"/>
<reference evidence="1" key="1">
    <citation type="journal article" date="2021" name="Proc. Natl. Acad. Sci. U.S.A.">
        <title>A Catalog of Tens of Thousands of Viruses from Human Metagenomes Reveals Hidden Associations with Chronic Diseases.</title>
        <authorList>
            <person name="Tisza M.J."/>
            <person name="Buck C.B."/>
        </authorList>
    </citation>
    <scope>NUCLEOTIDE SEQUENCE</scope>
    <source>
        <strain evidence="1">CtCo31</strain>
    </source>
</reference>
<organism evidence="1">
    <name type="scientific">Myoviridae sp. ctCo31</name>
    <dbReference type="NCBI Taxonomy" id="2825053"/>
    <lineage>
        <taxon>Viruses</taxon>
        <taxon>Duplodnaviria</taxon>
        <taxon>Heunggongvirae</taxon>
        <taxon>Uroviricota</taxon>
        <taxon>Caudoviricetes</taxon>
    </lineage>
</organism>
<protein>
    <submittedName>
        <fullName evidence="1">Uncharacterized protein</fullName>
    </submittedName>
</protein>
<accession>A0A8S5UMH2</accession>
<evidence type="ECO:0000313" key="1">
    <source>
        <dbReference type="EMBL" id="DAF95574.1"/>
    </source>
</evidence>
<name>A0A8S5UMH2_9CAUD</name>
<sequence>MLYSLIYSFNAFCQISQLPFNTVENVFSYVKSFCIVSLLVPVSSV</sequence>